<dbReference type="EMBL" id="JACASE010000006">
    <property type="protein sequence ID" value="KAF6456840.1"/>
    <property type="molecule type" value="Genomic_DNA"/>
</dbReference>
<dbReference type="Proteomes" id="UP000593571">
    <property type="component" value="Unassembled WGS sequence"/>
</dbReference>
<evidence type="ECO:0000313" key="2">
    <source>
        <dbReference type="Proteomes" id="UP000593571"/>
    </source>
</evidence>
<evidence type="ECO:0000313" key="1">
    <source>
        <dbReference type="EMBL" id="KAF6456840.1"/>
    </source>
</evidence>
<proteinExistence type="predicted"/>
<dbReference type="AlphaFoldDB" id="A0A7J8GA41"/>
<comment type="caution">
    <text evidence="1">The sequence shown here is derived from an EMBL/GenBank/DDBJ whole genome shotgun (WGS) entry which is preliminary data.</text>
</comment>
<protein>
    <submittedName>
        <fullName evidence="1">Uncharacterized protein</fullName>
    </submittedName>
</protein>
<gene>
    <name evidence="1" type="ORF">HJG63_011488</name>
</gene>
<keyword evidence="2" id="KW-1185">Reference proteome</keyword>
<sequence length="124" mass="13410">MIYLTSFFYCLIGNITCLRILNFHLDNFVGEGGFCLLIPTICSLPLPCSAGGSWCCDLHLPGPFAAGFWLLQPVGGTGSSWGCRRWANKGASVSFSFPLALSNGRTTSQAQLLLQVSETAMRLQ</sequence>
<name>A0A7J8GA41_ROUAE</name>
<organism evidence="1 2">
    <name type="scientific">Rousettus aegyptiacus</name>
    <name type="common">Egyptian fruit bat</name>
    <name type="synonym">Pteropus aegyptiacus</name>
    <dbReference type="NCBI Taxonomy" id="9407"/>
    <lineage>
        <taxon>Eukaryota</taxon>
        <taxon>Metazoa</taxon>
        <taxon>Chordata</taxon>
        <taxon>Craniata</taxon>
        <taxon>Vertebrata</taxon>
        <taxon>Euteleostomi</taxon>
        <taxon>Mammalia</taxon>
        <taxon>Eutheria</taxon>
        <taxon>Laurasiatheria</taxon>
        <taxon>Chiroptera</taxon>
        <taxon>Yinpterochiroptera</taxon>
        <taxon>Pteropodoidea</taxon>
        <taxon>Pteropodidae</taxon>
        <taxon>Rousettinae</taxon>
        <taxon>Rousettus</taxon>
    </lineage>
</organism>
<accession>A0A7J8GA41</accession>
<reference evidence="1 2" key="1">
    <citation type="journal article" date="2020" name="Nature">
        <title>Six reference-quality genomes reveal evolution of bat adaptations.</title>
        <authorList>
            <person name="Jebb D."/>
            <person name="Huang Z."/>
            <person name="Pippel M."/>
            <person name="Hughes G.M."/>
            <person name="Lavrichenko K."/>
            <person name="Devanna P."/>
            <person name="Winkler S."/>
            <person name="Jermiin L.S."/>
            <person name="Skirmuntt E.C."/>
            <person name="Katzourakis A."/>
            <person name="Burkitt-Gray L."/>
            <person name="Ray D.A."/>
            <person name="Sullivan K.A.M."/>
            <person name="Roscito J.G."/>
            <person name="Kirilenko B.M."/>
            <person name="Davalos L.M."/>
            <person name="Corthals A.P."/>
            <person name="Power M.L."/>
            <person name="Jones G."/>
            <person name="Ransome R.D."/>
            <person name="Dechmann D.K.N."/>
            <person name="Locatelli A.G."/>
            <person name="Puechmaille S.J."/>
            <person name="Fedrigo O."/>
            <person name="Jarvis E.D."/>
            <person name="Hiller M."/>
            <person name="Vernes S.C."/>
            <person name="Myers E.W."/>
            <person name="Teeling E.C."/>
        </authorList>
    </citation>
    <scope>NUCLEOTIDE SEQUENCE [LARGE SCALE GENOMIC DNA]</scope>
    <source>
        <strain evidence="1">MRouAeg1</strain>
        <tissue evidence="1">Muscle</tissue>
    </source>
</reference>